<accession>A0ABX2FB66</accession>
<dbReference type="SUPFAM" id="SSF56524">
    <property type="entry name" value="Oxidoreductase molybdopterin-binding domain"/>
    <property type="match status" value="1"/>
</dbReference>
<reference evidence="3 4" key="1">
    <citation type="submission" date="2020-01" db="EMBL/GenBank/DDBJ databases">
        <title>Kibdelosporangium persica a novel Actinomycetes from a hot desert in Iran.</title>
        <authorList>
            <person name="Safaei N."/>
            <person name="Zaburannyi N."/>
            <person name="Mueller R."/>
            <person name="Wink J."/>
        </authorList>
    </citation>
    <scope>NUCLEOTIDE SEQUENCE [LARGE SCALE GENOMIC DNA]</scope>
    <source>
        <strain evidence="3 4">4NS15</strain>
    </source>
</reference>
<feature type="transmembrane region" description="Helical" evidence="1">
    <location>
        <begin position="74"/>
        <end position="94"/>
    </location>
</feature>
<keyword evidence="4" id="KW-1185">Reference proteome</keyword>
<proteinExistence type="predicted"/>
<dbReference type="InterPro" id="IPR014756">
    <property type="entry name" value="Ig_E-set"/>
</dbReference>
<feature type="domain" description="Oxidoreductase molybdopterin-binding" evidence="2">
    <location>
        <begin position="234"/>
        <end position="384"/>
    </location>
</feature>
<dbReference type="PANTHER" id="PTHR19372">
    <property type="entry name" value="SULFITE REDUCTASE"/>
    <property type="match status" value="1"/>
</dbReference>
<sequence>MDVVENSDNRLSAGRAIWAAVLGVVSAVAAGHLVAGLLDANASPFLAVGNTAIDITPAPVKDWAIATFGTADKVVLLTGMAVVLLGFAALAGLLSRQSPAPGTVVAVVVGALGLIAVMVRPDLGQLAILAPLASLFAGVAVFRLMHRLSRPPIESADRRKFLQTSAGVVAGVGLAGVGGQLLGSRTDVEGSRAAIGQLTPATPAAPVPAGADFVPHTARFVTSNRDFYRIDTALSVPKVRAEDWVLRIHGAVDNELTLRYEDIRRFPLVERTVTLACVSNEVGGDLISTSNFIGVPLKDVLAGAGVKPGADQLFSTSADGWTCGTPVADIMERGLLAIGMNGEPLPVEHGFPARMVVPGLYGYVSATKWVVDMEFNRFADKEAYWLERGWAQRGPIKTQSRIDTPRGSAKAGKVTVAGVAWAQTRGIAKVEVRADEQDWVPASLATEVNPDTWRMWQTDLELAPGEHTIQCRATDRTGYTQTDALAAPAPDGATGWHTVSISVS</sequence>
<dbReference type="InterPro" id="IPR000572">
    <property type="entry name" value="OxRdtase_Mopterin-bd_dom"/>
</dbReference>
<dbReference type="PANTHER" id="PTHR19372:SF7">
    <property type="entry name" value="SULFITE OXIDASE, MITOCHONDRIAL"/>
    <property type="match status" value="1"/>
</dbReference>
<gene>
    <name evidence="3" type="ORF">GC106_58470</name>
</gene>
<dbReference type="RefSeq" id="WP_173137922.1">
    <property type="nucleotide sequence ID" value="NZ_CBCSGW010000017.1"/>
</dbReference>
<keyword evidence="1" id="KW-0472">Membrane</keyword>
<comment type="caution">
    <text evidence="3">The sequence shown here is derived from an EMBL/GenBank/DDBJ whole genome shotgun (WGS) entry which is preliminary data.</text>
</comment>
<keyword evidence="1" id="KW-1133">Transmembrane helix</keyword>
<protein>
    <submittedName>
        <fullName evidence="3">Molybdopterin binding domain-containing oxidoreductase</fullName>
    </submittedName>
</protein>
<feature type="transmembrane region" description="Helical" evidence="1">
    <location>
        <begin position="16"/>
        <end position="38"/>
    </location>
</feature>
<name>A0ABX2FB66_9PSEU</name>
<feature type="transmembrane region" description="Helical" evidence="1">
    <location>
        <begin position="125"/>
        <end position="145"/>
    </location>
</feature>
<evidence type="ECO:0000313" key="3">
    <source>
        <dbReference type="EMBL" id="NRN68604.1"/>
    </source>
</evidence>
<dbReference type="SUPFAM" id="SSF81296">
    <property type="entry name" value="E set domains"/>
    <property type="match status" value="1"/>
</dbReference>
<dbReference type="Proteomes" id="UP000763557">
    <property type="component" value="Unassembled WGS sequence"/>
</dbReference>
<feature type="transmembrane region" description="Helical" evidence="1">
    <location>
        <begin position="101"/>
        <end position="119"/>
    </location>
</feature>
<feature type="transmembrane region" description="Helical" evidence="1">
    <location>
        <begin position="166"/>
        <end position="183"/>
    </location>
</feature>
<evidence type="ECO:0000256" key="1">
    <source>
        <dbReference type="SAM" id="Phobius"/>
    </source>
</evidence>
<dbReference type="InterPro" id="IPR036374">
    <property type="entry name" value="OxRdtase_Mopterin-bd_sf"/>
</dbReference>
<evidence type="ECO:0000259" key="2">
    <source>
        <dbReference type="Pfam" id="PF00174"/>
    </source>
</evidence>
<dbReference type="Gene3D" id="3.90.420.10">
    <property type="entry name" value="Oxidoreductase, molybdopterin-binding domain"/>
    <property type="match status" value="1"/>
</dbReference>
<keyword evidence="1" id="KW-0812">Transmembrane</keyword>
<dbReference type="EMBL" id="JAAATY010000021">
    <property type="protein sequence ID" value="NRN68604.1"/>
    <property type="molecule type" value="Genomic_DNA"/>
</dbReference>
<dbReference type="Gene3D" id="2.60.40.650">
    <property type="match status" value="1"/>
</dbReference>
<evidence type="ECO:0000313" key="4">
    <source>
        <dbReference type="Proteomes" id="UP000763557"/>
    </source>
</evidence>
<dbReference type="Pfam" id="PF00174">
    <property type="entry name" value="Oxidored_molyb"/>
    <property type="match status" value="1"/>
</dbReference>
<organism evidence="3 4">
    <name type="scientific">Kibdelosporangium persicum</name>
    <dbReference type="NCBI Taxonomy" id="2698649"/>
    <lineage>
        <taxon>Bacteria</taxon>
        <taxon>Bacillati</taxon>
        <taxon>Actinomycetota</taxon>
        <taxon>Actinomycetes</taxon>
        <taxon>Pseudonocardiales</taxon>
        <taxon>Pseudonocardiaceae</taxon>
        <taxon>Kibdelosporangium</taxon>
    </lineage>
</organism>